<organism evidence="1 2">
    <name type="scientific">Geomesophilobacter sediminis</name>
    <dbReference type="NCBI Taxonomy" id="2798584"/>
    <lineage>
        <taxon>Bacteria</taxon>
        <taxon>Pseudomonadati</taxon>
        <taxon>Thermodesulfobacteriota</taxon>
        <taxon>Desulfuromonadia</taxon>
        <taxon>Geobacterales</taxon>
        <taxon>Geobacteraceae</taxon>
        <taxon>Geomesophilobacter</taxon>
    </lineage>
</organism>
<dbReference type="Proteomes" id="UP000636888">
    <property type="component" value="Unassembled WGS sequence"/>
</dbReference>
<protein>
    <submittedName>
        <fullName evidence="1">Uncharacterized protein</fullName>
    </submittedName>
</protein>
<dbReference type="AlphaFoldDB" id="A0A8J7M1Z0"/>
<sequence>MSELSSGLSREATMIIASNLTVAVAIRDAAIMVQGGSQPYDSKSLVTQAFADILSSLEKQSLGMDD</sequence>
<dbReference type="EMBL" id="JAEMHM010000021">
    <property type="protein sequence ID" value="MBJ6727215.1"/>
    <property type="molecule type" value="Genomic_DNA"/>
</dbReference>
<accession>A0A8J7M1Z0</accession>
<dbReference type="RefSeq" id="WP_199386128.1">
    <property type="nucleotide sequence ID" value="NZ_JAEMHM010000021.1"/>
</dbReference>
<comment type="caution">
    <text evidence="1">The sequence shown here is derived from an EMBL/GenBank/DDBJ whole genome shotgun (WGS) entry which is preliminary data.</text>
</comment>
<reference evidence="1" key="1">
    <citation type="submission" date="2020-12" db="EMBL/GenBank/DDBJ databases">
        <title>Geomonas sp. Red875, isolated from river sediment.</title>
        <authorList>
            <person name="Xu Z."/>
            <person name="Zhang Z."/>
            <person name="Masuda Y."/>
            <person name="Itoh H."/>
            <person name="Senoo K."/>
        </authorList>
    </citation>
    <scope>NUCLEOTIDE SEQUENCE</scope>
    <source>
        <strain evidence="1">Red875</strain>
    </source>
</reference>
<name>A0A8J7M1Z0_9BACT</name>
<proteinExistence type="predicted"/>
<gene>
    <name evidence="1" type="ORF">JFN93_21095</name>
</gene>
<evidence type="ECO:0000313" key="1">
    <source>
        <dbReference type="EMBL" id="MBJ6727215.1"/>
    </source>
</evidence>
<evidence type="ECO:0000313" key="2">
    <source>
        <dbReference type="Proteomes" id="UP000636888"/>
    </source>
</evidence>
<keyword evidence="2" id="KW-1185">Reference proteome</keyword>